<dbReference type="GO" id="GO:0005840">
    <property type="term" value="C:ribosome"/>
    <property type="evidence" value="ECO:0007669"/>
    <property type="project" value="UniProtKB-KW"/>
</dbReference>
<keyword evidence="4" id="KW-0012">Acyltransferase</keyword>
<protein>
    <recommendedName>
        <fullName evidence="5">[Ribosomal protein bS18]-alanine N-acetyltransferase</fullName>
        <ecNumber evidence="5">2.3.1.266</ecNumber>
    </recommendedName>
</protein>
<evidence type="ECO:0000313" key="7">
    <source>
        <dbReference type="EMBL" id="QIL49466.1"/>
    </source>
</evidence>
<keyword evidence="3 7" id="KW-0808">Transferase</keyword>
<evidence type="ECO:0000256" key="4">
    <source>
        <dbReference type="ARBA" id="ARBA00023315"/>
    </source>
</evidence>
<dbReference type="InterPro" id="IPR016181">
    <property type="entry name" value="Acyl_CoA_acyltransferase"/>
</dbReference>
<organism evidence="7 8">
    <name type="scientific">Vagococcus hydrophili</name>
    <dbReference type="NCBI Taxonomy" id="2714947"/>
    <lineage>
        <taxon>Bacteria</taxon>
        <taxon>Bacillati</taxon>
        <taxon>Bacillota</taxon>
        <taxon>Bacilli</taxon>
        <taxon>Lactobacillales</taxon>
        <taxon>Enterococcaceae</taxon>
        <taxon>Vagococcus</taxon>
    </lineage>
</organism>
<dbReference type="KEGG" id="vhy:G7082_13640"/>
<comment type="similarity">
    <text evidence="1 5">Belongs to the acetyltransferase family. RimI subfamily.</text>
</comment>
<evidence type="ECO:0000256" key="3">
    <source>
        <dbReference type="ARBA" id="ARBA00022679"/>
    </source>
</evidence>
<evidence type="ECO:0000259" key="6">
    <source>
        <dbReference type="PROSITE" id="PS51186"/>
    </source>
</evidence>
<dbReference type="NCBIfam" id="TIGR01575">
    <property type="entry name" value="rimI"/>
    <property type="match status" value="1"/>
</dbReference>
<keyword evidence="7" id="KW-0689">Ribosomal protein</keyword>
<dbReference type="PANTHER" id="PTHR43420:SF44">
    <property type="entry name" value="ACETYLTRANSFERASE YPEA"/>
    <property type="match status" value="1"/>
</dbReference>
<proteinExistence type="inferred from homology"/>
<dbReference type="PANTHER" id="PTHR43420">
    <property type="entry name" value="ACETYLTRANSFERASE"/>
    <property type="match status" value="1"/>
</dbReference>
<dbReference type="Pfam" id="PF00583">
    <property type="entry name" value="Acetyltransf_1"/>
    <property type="match status" value="1"/>
</dbReference>
<dbReference type="GO" id="GO:0005737">
    <property type="term" value="C:cytoplasm"/>
    <property type="evidence" value="ECO:0007669"/>
    <property type="project" value="UniProtKB-SubCell"/>
</dbReference>
<dbReference type="InterPro" id="IPR050680">
    <property type="entry name" value="YpeA/RimI_acetyltransf"/>
</dbReference>
<dbReference type="InterPro" id="IPR000182">
    <property type="entry name" value="GNAT_dom"/>
</dbReference>
<feature type="domain" description="N-acetyltransferase" evidence="6">
    <location>
        <begin position="6"/>
        <end position="149"/>
    </location>
</feature>
<dbReference type="SUPFAM" id="SSF55729">
    <property type="entry name" value="Acyl-CoA N-acyltransferases (Nat)"/>
    <property type="match status" value="1"/>
</dbReference>
<dbReference type="EMBL" id="CP049887">
    <property type="protein sequence ID" value="QIL49466.1"/>
    <property type="molecule type" value="Genomic_DNA"/>
</dbReference>
<dbReference type="EC" id="2.3.1.266" evidence="5"/>
<dbReference type="Proteomes" id="UP000501747">
    <property type="component" value="Chromosome"/>
</dbReference>
<dbReference type="AlphaFoldDB" id="A0A6G8AWU6"/>
<evidence type="ECO:0000256" key="2">
    <source>
        <dbReference type="ARBA" id="ARBA00022490"/>
    </source>
</evidence>
<evidence type="ECO:0000313" key="8">
    <source>
        <dbReference type="Proteomes" id="UP000501747"/>
    </source>
</evidence>
<dbReference type="RefSeq" id="WP_166035753.1">
    <property type="nucleotide sequence ID" value="NZ_CP049887.1"/>
</dbReference>
<sequence>MRRDQLDVSDIELSKQCFRLSQGAFESGSPWQEEQFLSTIKNPSNTNCFLFNQDKLVGYILLSTVLDEADLLLIGVAKEEQRKNIGQKLLQEACLELDQKEVKKIFIEVRQSNSKAISFYQKNGFVEIAKRRNYYQTPKEDALIWMLEL</sequence>
<dbReference type="GO" id="GO:0008999">
    <property type="term" value="F:protein-N-terminal-alanine acetyltransferase activity"/>
    <property type="evidence" value="ECO:0007669"/>
    <property type="project" value="UniProtKB-EC"/>
</dbReference>
<dbReference type="PROSITE" id="PS51186">
    <property type="entry name" value="GNAT"/>
    <property type="match status" value="1"/>
</dbReference>
<dbReference type="Gene3D" id="3.40.630.30">
    <property type="match status" value="1"/>
</dbReference>
<keyword evidence="7" id="KW-0687">Ribonucleoprotein</keyword>
<comment type="catalytic activity">
    <reaction evidence="5">
        <text>N-terminal L-alanyl-[ribosomal protein bS18] + acetyl-CoA = N-terminal N(alpha)-acetyl-L-alanyl-[ribosomal protein bS18] + CoA + H(+)</text>
        <dbReference type="Rhea" id="RHEA:43756"/>
        <dbReference type="Rhea" id="RHEA-COMP:10676"/>
        <dbReference type="Rhea" id="RHEA-COMP:10677"/>
        <dbReference type="ChEBI" id="CHEBI:15378"/>
        <dbReference type="ChEBI" id="CHEBI:57287"/>
        <dbReference type="ChEBI" id="CHEBI:57288"/>
        <dbReference type="ChEBI" id="CHEBI:64718"/>
        <dbReference type="ChEBI" id="CHEBI:83683"/>
        <dbReference type="EC" id="2.3.1.266"/>
    </reaction>
</comment>
<name>A0A6G8AWU6_9ENTE</name>
<accession>A0A6G8AWU6</accession>
<dbReference type="CDD" id="cd04301">
    <property type="entry name" value="NAT_SF"/>
    <property type="match status" value="1"/>
</dbReference>
<reference evidence="7 8" key="1">
    <citation type="submission" date="2020-03" db="EMBL/GenBank/DDBJ databases">
        <title>Vagococcus sp. nov., isolated from beetles.</title>
        <authorList>
            <person name="Hyun D.-W."/>
            <person name="Bae J.-W."/>
        </authorList>
    </citation>
    <scope>NUCLEOTIDE SEQUENCE [LARGE SCALE GENOMIC DNA]</scope>
    <source>
        <strain evidence="7 8">HDW17B</strain>
    </source>
</reference>
<keyword evidence="8" id="KW-1185">Reference proteome</keyword>
<comment type="function">
    <text evidence="5">Acetylates the N-terminal alanine of ribosomal protein bS18.</text>
</comment>
<gene>
    <name evidence="7" type="primary">rimI</name>
    <name evidence="7" type="ORF">G7082_13640</name>
</gene>
<keyword evidence="2 5" id="KW-0963">Cytoplasm</keyword>
<evidence type="ECO:0000256" key="5">
    <source>
        <dbReference type="RuleBase" id="RU363094"/>
    </source>
</evidence>
<dbReference type="InterPro" id="IPR006464">
    <property type="entry name" value="AcTrfase_RimI/Ard1"/>
</dbReference>
<evidence type="ECO:0000256" key="1">
    <source>
        <dbReference type="ARBA" id="ARBA00005395"/>
    </source>
</evidence>
<comment type="subcellular location">
    <subcellularLocation>
        <location evidence="5">Cytoplasm</location>
    </subcellularLocation>
</comment>